<feature type="compositionally biased region" description="Gly residues" evidence="5">
    <location>
        <begin position="185"/>
        <end position="198"/>
    </location>
</feature>
<name>A0ABD0Y8S1_9HEMI</name>
<keyword evidence="2 4" id="KW-0863">Zinc-finger</keyword>
<dbReference type="PROSITE" id="PS50119">
    <property type="entry name" value="ZF_BBOX"/>
    <property type="match status" value="2"/>
</dbReference>
<comment type="caution">
    <text evidence="8">The sequence shown here is derived from an EMBL/GenBank/DDBJ whole genome shotgun (WGS) entry which is preliminary data.</text>
</comment>
<feature type="domain" description="RING-type" evidence="6">
    <location>
        <begin position="89"/>
        <end position="142"/>
    </location>
</feature>
<feature type="region of interest" description="Disordered" evidence="5">
    <location>
        <begin position="1"/>
        <end position="76"/>
    </location>
</feature>
<evidence type="ECO:0000256" key="5">
    <source>
        <dbReference type="SAM" id="MobiDB-lite"/>
    </source>
</evidence>
<dbReference type="PANTHER" id="PTHR25462">
    <property type="entry name" value="BONUS, ISOFORM C-RELATED"/>
    <property type="match status" value="1"/>
</dbReference>
<dbReference type="SMART" id="SM00336">
    <property type="entry name" value="BBOX"/>
    <property type="match status" value="2"/>
</dbReference>
<evidence type="ECO:0000259" key="6">
    <source>
        <dbReference type="PROSITE" id="PS50089"/>
    </source>
</evidence>
<dbReference type="AlphaFoldDB" id="A0ABD0Y8S1"/>
<feature type="region of interest" description="Disordered" evidence="5">
    <location>
        <begin position="170"/>
        <end position="208"/>
    </location>
</feature>
<evidence type="ECO:0000259" key="7">
    <source>
        <dbReference type="PROSITE" id="PS50119"/>
    </source>
</evidence>
<dbReference type="Pfam" id="PF00643">
    <property type="entry name" value="zf-B_box"/>
    <property type="match status" value="1"/>
</dbReference>
<dbReference type="InterPro" id="IPR001841">
    <property type="entry name" value="Znf_RING"/>
</dbReference>
<dbReference type="PROSITE" id="PS00518">
    <property type="entry name" value="ZF_RING_1"/>
    <property type="match status" value="1"/>
</dbReference>
<dbReference type="InterPro" id="IPR000315">
    <property type="entry name" value="Znf_B-box"/>
</dbReference>
<dbReference type="EMBL" id="JBFDAA010000020">
    <property type="protein sequence ID" value="KAL1115368.1"/>
    <property type="molecule type" value="Genomic_DNA"/>
</dbReference>
<dbReference type="GO" id="GO:0008270">
    <property type="term" value="F:zinc ion binding"/>
    <property type="evidence" value="ECO:0007669"/>
    <property type="project" value="UniProtKB-KW"/>
</dbReference>
<dbReference type="Proteomes" id="UP001558652">
    <property type="component" value="Unassembled WGS sequence"/>
</dbReference>
<dbReference type="PANTHER" id="PTHR25462:SF304">
    <property type="entry name" value="BONUS, ISOFORM C"/>
    <property type="match status" value="1"/>
</dbReference>
<organism evidence="8 9">
    <name type="scientific">Ranatra chinensis</name>
    <dbReference type="NCBI Taxonomy" id="642074"/>
    <lineage>
        <taxon>Eukaryota</taxon>
        <taxon>Metazoa</taxon>
        <taxon>Ecdysozoa</taxon>
        <taxon>Arthropoda</taxon>
        <taxon>Hexapoda</taxon>
        <taxon>Insecta</taxon>
        <taxon>Pterygota</taxon>
        <taxon>Neoptera</taxon>
        <taxon>Paraneoptera</taxon>
        <taxon>Hemiptera</taxon>
        <taxon>Heteroptera</taxon>
        <taxon>Panheteroptera</taxon>
        <taxon>Nepomorpha</taxon>
        <taxon>Nepidae</taxon>
        <taxon>Ranatrinae</taxon>
        <taxon>Ranatra</taxon>
    </lineage>
</organism>
<evidence type="ECO:0000256" key="3">
    <source>
        <dbReference type="ARBA" id="ARBA00022833"/>
    </source>
</evidence>
<evidence type="ECO:0000256" key="4">
    <source>
        <dbReference type="PROSITE-ProRule" id="PRU00024"/>
    </source>
</evidence>
<protein>
    <submittedName>
        <fullName evidence="8">Uncharacterized protein</fullName>
    </submittedName>
</protein>
<dbReference type="Gene3D" id="3.30.40.10">
    <property type="entry name" value="Zinc/RING finger domain, C3HC4 (zinc finger)"/>
    <property type="match status" value="1"/>
</dbReference>
<dbReference type="PROSITE" id="PS50089">
    <property type="entry name" value="ZF_RING_2"/>
    <property type="match status" value="1"/>
</dbReference>
<proteinExistence type="predicted"/>
<dbReference type="SUPFAM" id="SSF57850">
    <property type="entry name" value="RING/U-box"/>
    <property type="match status" value="1"/>
</dbReference>
<keyword evidence="1" id="KW-0479">Metal-binding</keyword>
<dbReference type="Gene3D" id="3.30.160.60">
    <property type="entry name" value="Classic Zinc Finger"/>
    <property type="match status" value="1"/>
</dbReference>
<sequence>MASPSGQGSCGDVGEALVTPKEEVIAPEDEPDQPSVGPGDAGSDSAAMNISGETDAANGSASESTVTAEESDPATSDQYPCSFVVVQRCVFCSATLTLSEKSKLLECLHAVCASCLLGWSEGCAADVVPAAVPPKKLCPECQVTSRYNHLIDNKFLLEVGVLPSSINNNNSGGGGGGNNNNNGSGDSGSGGGGSGGGASSTESTDSSEIKCNNCPDVLATDWCDNCRDYICEACTTAHKQLACTKDHIIRPKDNIYIQKDRSGFENYPCPLHPKELLLLYCNSCGSLTCRDCQLSQFHRTHNYCFVDEIVDDAKNEMKALLNEVQYKSEIIDAAIGILDERTRKIAIKKSEILKEIKDIVTKLTELVSKTGKDLMFALNEACSTKLEVHRTHKKTLVAISKQAAHCTEFVKKALASSSNNCLLFSKQ</sequence>
<dbReference type="InterPro" id="IPR017907">
    <property type="entry name" value="Znf_RING_CS"/>
</dbReference>
<dbReference type="InterPro" id="IPR047153">
    <property type="entry name" value="TRIM45/56/19-like"/>
</dbReference>
<evidence type="ECO:0000313" key="9">
    <source>
        <dbReference type="Proteomes" id="UP001558652"/>
    </source>
</evidence>
<evidence type="ECO:0000256" key="2">
    <source>
        <dbReference type="ARBA" id="ARBA00022771"/>
    </source>
</evidence>
<keyword evidence="3" id="KW-0862">Zinc</keyword>
<evidence type="ECO:0000313" key="8">
    <source>
        <dbReference type="EMBL" id="KAL1115368.1"/>
    </source>
</evidence>
<evidence type="ECO:0000256" key="1">
    <source>
        <dbReference type="ARBA" id="ARBA00022723"/>
    </source>
</evidence>
<keyword evidence="9" id="KW-1185">Reference proteome</keyword>
<reference evidence="8 9" key="1">
    <citation type="submission" date="2024-07" db="EMBL/GenBank/DDBJ databases">
        <title>Chromosome-level genome assembly of the water stick insect Ranatra chinensis (Heteroptera: Nepidae).</title>
        <authorList>
            <person name="Liu X."/>
        </authorList>
    </citation>
    <scope>NUCLEOTIDE SEQUENCE [LARGE SCALE GENOMIC DNA]</scope>
    <source>
        <strain evidence="8">Cailab_2021Rc</strain>
        <tissue evidence="8">Muscle</tissue>
    </source>
</reference>
<feature type="domain" description="B box-type" evidence="7">
    <location>
        <begin position="264"/>
        <end position="306"/>
    </location>
</feature>
<accession>A0ABD0Y8S1</accession>
<dbReference type="InterPro" id="IPR013083">
    <property type="entry name" value="Znf_RING/FYVE/PHD"/>
</dbReference>
<feature type="domain" description="B box-type" evidence="7">
    <location>
        <begin position="206"/>
        <end position="252"/>
    </location>
</feature>
<gene>
    <name evidence="8" type="ORF">AAG570_007398</name>
</gene>
<dbReference type="SUPFAM" id="SSF57845">
    <property type="entry name" value="B-box zinc-binding domain"/>
    <property type="match status" value="1"/>
</dbReference>